<dbReference type="Proteomes" id="UP000644756">
    <property type="component" value="Unassembled WGS sequence"/>
</dbReference>
<dbReference type="NCBIfam" id="NF037970">
    <property type="entry name" value="vanZ_1"/>
    <property type="match status" value="1"/>
</dbReference>
<proteinExistence type="predicted"/>
<sequence>MSTIQSVVRRLTERSVIAIRRIFRWLGWIPVVWWTFTILGFSSQPYTEQSIQPWLRDQVTEARLSSLLPDTTLRYHHAVIHAKQEPYRFVEFIFRKSAHLFVYAVLAVLTYTAIKPWLRDRPAVLLLVSLSYVLVFSLVDEWRQSLNPMRTSTIQDVAVDVAGGVIGLLCLTVSSHLLKLKQNKRYGCID</sequence>
<dbReference type="PIRSF" id="PIRSF019083">
    <property type="entry name" value="UCP019083_VanZ"/>
    <property type="match status" value="1"/>
</dbReference>
<dbReference type="Pfam" id="PF04892">
    <property type="entry name" value="VanZ"/>
    <property type="match status" value="1"/>
</dbReference>
<name>A0A917CU78_9BACL</name>
<dbReference type="InterPro" id="IPR006976">
    <property type="entry name" value="VanZ-like"/>
</dbReference>
<organism evidence="3 4">
    <name type="scientific">Paenibacillus abyssi</name>
    <dbReference type="NCBI Taxonomy" id="1340531"/>
    <lineage>
        <taxon>Bacteria</taxon>
        <taxon>Bacillati</taxon>
        <taxon>Bacillota</taxon>
        <taxon>Bacilli</taxon>
        <taxon>Bacillales</taxon>
        <taxon>Paenibacillaceae</taxon>
        <taxon>Paenibacillus</taxon>
    </lineage>
</organism>
<keyword evidence="1" id="KW-0812">Transmembrane</keyword>
<dbReference type="AlphaFoldDB" id="A0A917CU78"/>
<gene>
    <name evidence="3" type="ORF">GCM10010916_14660</name>
</gene>
<comment type="caution">
    <text evidence="3">The sequence shown here is derived from an EMBL/GenBank/DDBJ whole genome shotgun (WGS) entry which is preliminary data.</text>
</comment>
<accession>A0A917CU78</accession>
<reference evidence="3" key="2">
    <citation type="submission" date="2020-09" db="EMBL/GenBank/DDBJ databases">
        <authorList>
            <person name="Sun Q."/>
            <person name="Zhou Y."/>
        </authorList>
    </citation>
    <scope>NUCLEOTIDE SEQUENCE</scope>
    <source>
        <strain evidence="3">CGMCC 1.12987</strain>
    </source>
</reference>
<protein>
    <recommendedName>
        <fullName evidence="2">VanZ-like domain-containing protein</fullName>
    </recommendedName>
</protein>
<reference evidence="3" key="1">
    <citation type="journal article" date="2014" name="Int. J. Syst. Evol. Microbiol.">
        <title>Complete genome sequence of Corynebacterium casei LMG S-19264T (=DSM 44701T), isolated from a smear-ripened cheese.</title>
        <authorList>
            <consortium name="US DOE Joint Genome Institute (JGI-PGF)"/>
            <person name="Walter F."/>
            <person name="Albersmeier A."/>
            <person name="Kalinowski J."/>
            <person name="Ruckert C."/>
        </authorList>
    </citation>
    <scope>NUCLEOTIDE SEQUENCE</scope>
    <source>
        <strain evidence="3">CGMCC 1.12987</strain>
    </source>
</reference>
<evidence type="ECO:0000313" key="4">
    <source>
        <dbReference type="Proteomes" id="UP000644756"/>
    </source>
</evidence>
<keyword evidence="4" id="KW-1185">Reference proteome</keyword>
<evidence type="ECO:0000259" key="2">
    <source>
        <dbReference type="Pfam" id="PF04892"/>
    </source>
</evidence>
<feature type="transmembrane region" description="Helical" evidence="1">
    <location>
        <begin position="159"/>
        <end position="178"/>
    </location>
</feature>
<evidence type="ECO:0000313" key="3">
    <source>
        <dbReference type="EMBL" id="GGF98485.1"/>
    </source>
</evidence>
<feature type="transmembrane region" description="Helical" evidence="1">
    <location>
        <begin position="21"/>
        <end position="41"/>
    </location>
</feature>
<feature type="transmembrane region" description="Helical" evidence="1">
    <location>
        <begin position="123"/>
        <end position="139"/>
    </location>
</feature>
<dbReference type="InterPro" id="IPR016747">
    <property type="entry name" value="Phosphotransbutyrylase"/>
</dbReference>
<feature type="transmembrane region" description="Helical" evidence="1">
    <location>
        <begin position="97"/>
        <end position="114"/>
    </location>
</feature>
<dbReference type="EMBL" id="BMGR01000004">
    <property type="protein sequence ID" value="GGF98485.1"/>
    <property type="molecule type" value="Genomic_DNA"/>
</dbReference>
<evidence type="ECO:0000256" key="1">
    <source>
        <dbReference type="SAM" id="Phobius"/>
    </source>
</evidence>
<keyword evidence="1" id="KW-0472">Membrane</keyword>
<feature type="domain" description="VanZ-like" evidence="2">
    <location>
        <begin position="30"/>
        <end position="172"/>
    </location>
</feature>
<dbReference type="RefSeq" id="WP_188530409.1">
    <property type="nucleotide sequence ID" value="NZ_BMGR01000004.1"/>
</dbReference>
<keyword evidence="1" id="KW-1133">Transmembrane helix</keyword>